<dbReference type="InterPro" id="IPR018846">
    <property type="entry name" value="Beta-prop_RSE1/DDB1/CPSF1_1st"/>
</dbReference>
<dbReference type="Proteomes" id="UP000886520">
    <property type="component" value="Chromosome 3"/>
</dbReference>
<keyword evidence="7" id="KW-1185">Reference proteome</keyword>
<protein>
    <recommendedName>
        <fullName evidence="8">DNA damage-binding protein 1</fullName>
    </recommendedName>
</protein>
<dbReference type="PANTHER" id="PTHR10644">
    <property type="entry name" value="DNA REPAIR/RNA PROCESSING CPSF FAMILY"/>
    <property type="match status" value="1"/>
</dbReference>
<feature type="domain" description="RSE1/DDB1/CPSF1 second beta-propeller" evidence="5">
    <location>
        <begin position="511"/>
        <end position="917"/>
    </location>
</feature>
<evidence type="ECO:0000259" key="5">
    <source>
        <dbReference type="Pfam" id="PF23726"/>
    </source>
</evidence>
<evidence type="ECO:0000259" key="4">
    <source>
        <dbReference type="Pfam" id="PF10433"/>
    </source>
</evidence>
<dbReference type="GO" id="GO:0005634">
    <property type="term" value="C:nucleus"/>
    <property type="evidence" value="ECO:0007669"/>
    <property type="project" value="UniProtKB-SubCell"/>
</dbReference>
<comment type="subcellular location">
    <subcellularLocation>
        <location evidence="1">Nucleus</location>
    </subcellularLocation>
</comment>
<feature type="domain" description="RSE1/DDB1/CPSF1 first beta-propeller" evidence="4">
    <location>
        <begin position="30"/>
        <end position="238"/>
    </location>
</feature>
<comment type="caution">
    <text evidence="6">The sequence shown here is derived from an EMBL/GenBank/DDBJ whole genome shotgun (WGS) entry which is preliminary data.</text>
</comment>
<dbReference type="InterPro" id="IPR058543">
    <property type="entry name" value="Beta-prop_RSE1/DDB1/CPSF1_2nd"/>
</dbReference>
<evidence type="ECO:0000256" key="1">
    <source>
        <dbReference type="ARBA" id="ARBA00004123"/>
    </source>
</evidence>
<dbReference type="InterPro" id="IPR004871">
    <property type="entry name" value="RSE1/DDB1/CPSF1_C"/>
</dbReference>
<evidence type="ECO:0000313" key="7">
    <source>
        <dbReference type="Proteomes" id="UP000886520"/>
    </source>
</evidence>
<organism evidence="6 7">
    <name type="scientific">Adiantum capillus-veneris</name>
    <name type="common">Maidenhair fern</name>
    <dbReference type="NCBI Taxonomy" id="13818"/>
    <lineage>
        <taxon>Eukaryota</taxon>
        <taxon>Viridiplantae</taxon>
        <taxon>Streptophyta</taxon>
        <taxon>Embryophyta</taxon>
        <taxon>Tracheophyta</taxon>
        <taxon>Polypodiopsida</taxon>
        <taxon>Polypodiidae</taxon>
        <taxon>Polypodiales</taxon>
        <taxon>Pteridineae</taxon>
        <taxon>Pteridaceae</taxon>
        <taxon>Vittarioideae</taxon>
        <taxon>Adiantum</taxon>
    </lineage>
</organism>
<dbReference type="OrthoDB" id="20774at2759"/>
<dbReference type="EMBL" id="JABFUD020000002">
    <property type="protein sequence ID" value="KAI5083520.1"/>
    <property type="molecule type" value="Genomic_DNA"/>
</dbReference>
<dbReference type="Pfam" id="PF10433">
    <property type="entry name" value="Beta-prop_RSE1_1st"/>
    <property type="match status" value="2"/>
</dbReference>
<accession>A0A9D4VBM5</accession>
<proteinExistence type="predicted"/>
<feature type="domain" description="RSE1/DDB1/CPSF1 C-terminal" evidence="3">
    <location>
        <begin position="965"/>
        <end position="1338"/>
    </location>
</feature>
<evidence type="ECO:0008006" key="8">
    <source>
        <dbReference type="Google" id="ProtNLM"/>
    </source>
</evidence>
<keyword evidence="2" id="KW-0539">Nucleus</keyword>
<sequence length="1390" mass="151374">MAVRGRESSDHEDASSSFYLAKSILKSSVVLQAVHGHIRSPTTLDIVFGKETSLELVVLSEDGVVQSICEQPVFGKIKNLKVLPWNEQQRSFQPQTHGKDLLVITSDSGKMSFLTFCVELHRFLAVAHVQISQPGNARRELGSYLAVESRGRAIAVSALEDKIAIYATSIAAGINIVEKRMTYPRESWEKGEHTTLCGTVWSMAFVPGSADANTKDAAVVLVVLVHRKGAIQNELLILICDMMERSIQLSRYSPIVPPGPLAYSVGDVPAMPGFVILFRYGDILLLEVTGTGNVSVMSSVQLPRACSSSRGKAGSGGGDEDGSCNEAVSALLELVSRAEGTLHQSTERTEAVPLECIKVGDLDDTSSPLVSAWAWSLDASMGSHLMLSMDTGELFLMQLVNNIANYFYISLSDCLYHSPPLKGLLWMKDGFIAALAEMGDGQVLHFKDGNIDCRSTIENISPNLDFSLVDYHNERQDQMFACAGAGQEGSLRVIRNGVSVEKLISTGPMYEGVTGSWTLKFCREDAFHSFLVLSFVEETRVLSVGASFIDITGDVGFNSSACTLACGWIEDGWVAQVCSDEVRICAPTIAAHPKGLNCLLPLSTCWIPCGCANISLGAVSFKRVILATSRPGLLLMLGLRNNDAGLQELELLQQCIIETELSCISIPQEEEPVPIPLPPAIVGLLENNTENSLPSGIEVGKVCIVGTHKPSVEVLSIVPDDNFSVLAVGHISLINTMGTALSGCVPEDVRLVLFDRSYILAGLRNGMLLRFEWPIDATATSLLPSLMSRRMLSEISQMGSSSSCEKHINWSGPVLVHSKVREQKKKTAMSSPTQLHLIAVRRMGVSPVSLVPLQASLRADVIALGDRPWLLQTARHSERIACTSISFQPSTHATAVKSKDCTNGILFVADRSLHLVEMEHSKRLNVERLSVGSTPRKIAYHVESKTLLVMRSDWCDHIHSYVSDICCVDPVSGVLMLSYQFDHTETPKCMQLCKIGSEHLLLVGTGLTTGKAIMANGEPDGAKGRLIVFQLLPKHGVRNLDSMPVDEHDNCTEKPGSQTFVEGEGLKITFRSHVQLSGVVLAVAPYLDRYVLACAGNNLSCLGFSSDGFHRLKRYDSVKTRFVITCMAVNLNRIAVGDCRDGISLYTYQEFASKLEQLYCDPMRRLVADCALVDQNTVMVTDRHGNFSVLSCGNPSDRHENFSVVSCGNPSEDSSNPERNLISKCWYHMGEVMLSIRKGSLAYKVLLEDNIKTCNKGSMREYQFSDSSAVASTLLGSVVVFVRLTREEYELLDAVQSQLAIYPLTAPVLGNNHAIFRGRGCPGGAYRVLDGDMLGQFLELTSSQQRSVLADQPGCESLSTLNSKLKGSSKGGLSVEEVLRLLELVQNSLT</sequence>
<evidence type="ECO:0000313" key="6">
    <source>
        <dbReference type="EMBL" id="KAI5083520.1"/>
    </source>
</evidence>
<feature type="domain" description="RSE1/DDB1/CPSF1 first beta-propeller" evidence="4">
    <location>
        <begin position="351"/>
        <end position="456"/>
    </location>
</feature>
<evidence type="ECO:0000256" key="2">
    <source>
        <dbReference type="ARBA" id="ARBA00023242"/>
    </source>
</evidence>
<evidence type="ECO:0000259" key="3">
    <source>
        <dbReference type="Pfam" id="PF03178"/>
    </source>
</evidence>
<dbReference type="InterPro" id="IPR015943">
    <property type="entry name" value="WD40/YVTN_repeat-like_dom_sf"/>
</dbReference>
<dbReference type="Gene3D" id="2.130.10.10">
    <property type="entry name" value="YVTN repeat-like/Quinoprotein amine dehydrogenase"/>
    <property type="match status" value="2"/>
</dbReference>
<dbReference type="GO" id="GO:0003676">
    <property type="term" value="F:nucleic acid binding"/>
    <property type="evidence" value="ECO:0007669"/>
    <property type="project" value="InterPro"/>
</dbReference>
<name>A0A9D4VBM5_ADICA</name>
<reference evidence="6" key="1">
    <citation type="submission" date="2021-01" db="EMBL/GenBank/DDBJ databases">
        <title>Adiantum capillus-veneris genome.</title>
        <authorList>
            <person name="Fang Y."/>
            <person name="Liao Q."/>
        </authorList>
    </citation>
    <scope>NUCLEOTIDE SEQUENCE</scope>
    <source>
        <strain evidence="6">H3</strain>
        <tissue evidence="6">Leaf</tissue>
    </source>
</reference>
<gene>
    <name evidence="6" type="ORF">GOP47_0003263</name>
</gene>
<dbReference type="Pfam" id="PF03178">
    <property type="entry name" value="CPSF_A"/>
    <property type="match status" value="1"/>
</dbReference>
<dbReference type="InterPro" id="IPR050358">
    <property type="entry name" value="RSE1/DDB1/CFT1"/>
</dbReference>
<dbReference type="Pfam" id="PF23726">
    <property type="entry name" value="Beta-prop_RSE1_2nd"/>
    <property type="match status" value="1"/>
</dbReference>